<dbReference type="AlphaFoldDB" id="A0A5J5FTL4"/>
<keyword evidence="1" id="KW-0732">Signal</keyword>
<dbReference type="OrthoDB" id="5998097at2"/>
<keyword evidence="3" id="KW-1185">Reference proteome</keyword>
<name>A0A5J5FTL4_9GAMM</name>
<dbReference type="Proteomes" id="UP000335415">
    <property type="component" value="Unassembled WGS sequence"/>
</dbReference>
<evidence type="ECO:0000313" key="3">
    <source>
        <dbReference type="Proteomes" id="UP000335415"/>
    </source>
</evidence>
<proteinExistence type="predicted"/>
<feature type="chain" id="PRO_5023806445" description="DUF3108 domain-containing protein" evidence="1">
    <location>
        <begin position="21"/>
        <end position="288"/>
    </location>
</feature>
<gene>
    <name evidence="2" type="ORF">FJU30_22705</name>
</gene>
<evidence type="ECO:0008006" key="4">
    <source>
        <dbReference type="Google" id="ProtNLM"/>
    </source>
</evidence>
<organism evidence="2 3">
    <name type="scientific">Affinibrenneria salicis</name>
    <dbReference type="NCBI Taxonomy" id="2590031"/>
    <lineage>
        <taxon>Bacteria</taxon>
        <taxon>Pseudomonadati</taxon>
        <taxon>Pseudomonadota</taxon>
        <taxon>Gammaproteobacteria</taxon>
        <taxon>Enterobacterales</taxon>
        <taxon>Pectobacteriaceae</taxon>
        <taxon>Affinibrenneria</taxon>
    </lineage>
</organism>
<comment type="caution">
    <text evidence="2">The sequence shown here is derived from an EMBL/GenBank/DDBJ whole genome shotgun (WGS) entry which is preliminary data.</text>
</comment>
<accession>A0A5J5FTL4</accession>
<dbReference type="RefSeq" id="WP_150437254.1">
    <property type="nucleotide sequence ID" value="NZ_VYKJ01000015.1"/>
</dbReference>
<sequence>MGYGCAALAGLLMAIGLAGAAPAAADKDIALTDSDFVVSHQGRKITLDGKYHDFLSGSGEKEQPGVFVGDVLSGNVSYKTYQYHYAHYDLYTSNLFYDKKGRDAAEYYITQIAFTKNDIKTARGISLGDPLETVERIYGPGNRAATDGETWLAYDRADKSLSFRITDNYVDKIILAVVATDAGQAETGQEQESIRLHNENSDKAVMAVYSWMKENNITDLADVCLAYEFDDESSAQYFIVSVRENNRHEECHGDPDVSPLLLTVRVDRISWQLSTDKDSVDGQFRPVN</sequence>
<reference evidence="2 3" key="1">
    <citation type="submission" date="2019-09" db="EMBL/GenBank/DDBJ databases">
        <authorList>
            <person name="Li Y."/>
        </authorList>
    </citation>
    <scope>NUCLEOTIDE SEQUENCE [LARGE SCALE GENOMIC DNA]</scope>
    <source>
        <strain evidence="2 3">L3-3HA</strain>
    </source>
</reference>
<feature type="signal peptide" evidence="1">
    <location>
        <begin position="1"/>
        <end position="20"/>
    </location>
</feature>
<dbReference type="EMBL" id="VYKJ01000015">
    <property type="protein sequence ID" value="KAA8996175.1"/>
    <property type="molecule type" value="Genomic_DNA"/>
</dbReference>
<protein>
    <recommendedName>
        <fullName evidence="4">DUF3108 domain-containing protein</fullName>
    </recommendedName>
</protein>
<evidence type="ECO:0000256" key="1">
    <source>
        <dbReference type="SAM" id="SignalP"/>
    </source>
</evidence>
<evidence type="ECO:0000313" key="2">
    <source>
        <dbReference type="EMBL" id="KAA8996175.1"/>
    </source>
</evidence>